<sequence length="67" mass="7415">MEEHIRPTSSEARSAAVSDLQSPTTVGGIRAKTTVAMVSYIDICWDPRNFIAYMAYILCDCELNSQS</sequence>
<dbReference type="Proteomes" id="UP000828048">
    <property type="component" value="Chromosome 8"/>
</dbReference>
<organism evidence="1 2">
    <name type="scientific">Vaccinium darrowii</name>
    <dbReference type="NCBI Taxonomy" id="229202"/>
    <lineage>
        <taxon>Eukaryota</taxon>
        <taxon>Viridiplantae</taxon>
        <taxon>Streptophyta</taxon>
        <taxon>Embryophyta</taxon>
        <taxon>Tracheophyta</taxon>
        <taxon>Spermatophyta</taxon>
        <taxon>Magnoliopsida</taxon>
        <taxon>eudicotyledons</taxon>
        <taxon>Gunneridae</taxon>
        <taxon>Pentapetalae</taxon>
        <taxon>asterids</taxon>
        <taxon>Ericales</taxon>
        <taxon>Ericaceae</taxon>
        <taxon>Vaccinioideae</taxon>
        <taxon>Vaccinieae</taxon>
        <taxon>Vaccinium</taxon>
    </lineage>
</organism>
<evidence type="ECO:0000313" key="1">
    <source>
        <dbReference type="EMBL" id="KAH7851974.1"/>
    </source>
</evidence>
<accession>A0ACB7YFR8</accession>
<reference evidence="1 2" key="1">
    <citation type="journal article" date="2021" name="Hortic Res">
        <title>High-quality reference genome and annotation aids understanding of berry development for evergreen blueberry (Vaccinium darrowii).</title>
        <authorList>
            <person name="Yu J."/>
            <person name="Hulse-Kemp A.M."/>
            <person name="Babiker E."/>
            <person name="Staton M."/>
        </authorList>
    </citation>
    <scope>NUCLEOTIDE SEQUENCE [LARGE SCALE GENOMIC DNA]</scope>
    <source>
        <strain evidence="2">cv. NJ 8807/NJ 8810</strain>
        <tissue evidence="1">Young leaf</tissue>
    </source>
</reference>
<proteinExistence type="predicted"/>
<evidence type="ECO:0000313" key="2">
    <source>
        <dbReference type="Proteomes" id="UP000828048"/>
    </source>
</evidence>
<name>A0ACB7YFR8_9ERIC</name>
<gene>
    <name evidence="1" type="ORF">Vadar_019021</name>
</gene>
<comment type="caution">
    <text evidence="1">The sequence shown here is derived from an EMBL/GenBank/DDBJ whole genome shotgun (WGS) entry which is preliminary data.</text>
</comment>
<dbReference type="EMBL" id="CM037158">
    <property type="protein sequence ID" value="KAH7851974.1"/>
    <property type="molecule type" value="Genomic_DNA"/>
</dbReference>
<protein>
    <submittedName>
        <fullName evidence="1">Uncharacterized protein</fullName>
    </submittedName>
</protein>
<keyword evidence="2" id="KW-1185">Reference proteome</keyword>